<protein>
    <recommendedName>
        <fullName evidence="2">Curli production assembly/transport component CsgE</fullName>
    </recommendedName>
</protein>
<dbReference type="AlphaFoldDB" id="A0A0E3ZY79"/>
<sequence length="173" mass="19499">MKKLRALLIVMFGLLSVATWAQDPELEGKLEEEILTEAVVAEEGTETLLLDNTRSKIGRDFYEAFFRHYVELPKAVSPAALADTTLKISPKLELDINAFIVTIDELPAFGIGTSIISVSLNDQVVWQNYVQIRQEILEQYAFNAAEVVNQYVLNYQDVQRSLENEDQKGSGLF</sequence>
<evidence type="ECO:0000256" key="3">
    <source>
        <dbReference type="ARBA" id="ARBA00022729"/>
    </source>
</evidence>
<dbReference type="PATRIC" id="fig|1379870.5.peg.4931"/>
<proteinExistence type="predicted"/>
<reference evidence="5 6" key="1">
    <citation type="journal article" date="2014" name="Curr. Microbiol.">
        <title>Spirosoma radiotolerans sp. nov., a gamma-radiation-resistant bacterium isolated from gamma ray-irradiated soil.</title>
        <authorList>
            <person name="Lee J.J."/>
            <person name="Srinivasan S."/>
            <person name="Lim S."/>
            <person name="Joe M."/>
            <person name="Im S."/>
            <person name="Bae S.I."/>
            <person name="Park K.R."/>
            <person name="Han J.H."/>
            <person name="Park S.H."/>
            <person name="Joo B.M."/>
            <person name="Park S.J."/>
            <person name="Kim M.K."/>
        </authorList>
    </citation>
    <scope>NUCLEOTIDE SEQUENCE [LARGE SCALE GENOMIC DNA]</scope>
    <source>
        <strain evidence="5 6">DG5A</strain>
    </source>
</reference>
<feature type="chain" id="PRO_5002417104" description="Curli production assembly/transport component CsgE" evidence="4">
    <location>
        <begin position="22"/>
        <end position="173"/>
    </location>
</feature>
<gene>
    <name evidence="5" type="ORF">SD10_22770</name>
</gene>
<evidence type="ECO:0000256" key="1">
    <source>
        <dbReference type="ARBA" id="ARBA00003989"/>
    </source>
</evidence>
<evidence type="ECO:0000313" key="6">
    <source>
        <dbReference type="Proteomes" id="UP000033054"/>
    </source>
</evidence>
<evidence type="ECO:0000256" key="2">
    <source>
        <dbReference type="ARBA" id="ARBA00014024"/>
    </source>
</evidence>
<name>A0A0E3ZY79_9BACT</name>
<keyword evidence="3 4" id="KW-0732">Signal</keyword>
<dbReference type="KEGG" id="srd:SD10_22770"/>
<dbReference type="STRING" id="1379870.SD10_22770"/>
<accession>A0A0E3ZY79</accession>
<feature type="signal peptide" evidence="4">
    <location>
        <begin position="1"/>
        <end position="21"/>
    </location>
</feature>
<dbReference type="Pfam" id="PF10627">
    <property type="entry name" value="CsgE"/>
    <property type="match status" value="1"/>
</dbReference>
<comment type="function">
    <text evidence="1">May be involved in the biogenesis of curli organelles.</text>
</comment>
<dbReference type="Proteomes" id="UP000033054">
    <property type="component" value="Chromosome"/>
</dbReference>
<keyword evidence="6" id="KW-1185">Reference proteome</keyword>
<dbReference type="InterPro" id="IPR018900">
    <property type="entry name" value="Curli_CsgE"/>
</dbReference>
<dbReference type="RefSeq" id="WP_046577016.1">
    <property type="nucleotide sequence ID" value="NZ_CP010429.1"/>
</dbReference>
<evidence type="ECO:0000256" key="4">
    <source>
        <dbReference type="SAM" id="SignalP"/>
    </source>
</evidence>
<evidence type="ECO:0000313" key="5">
    <source>
        <dbReference type="EMBL" id="AKD57294.1"/>
    </source>
</evidence>
<dbReference type="OrthoDB" id="1524955at2"/>
<dbReference type="EMBL" id="CP010429">
    <property type="protein sequence ID" value="AKD57294.1"/>
    <property type="molecule type" value="Genomic_DNA"/>
</dbReference>
<organism evidence="5 6">
    <name type="scientific">Spirosoma radiotolerans</name>
    <dbReference type="NCBI Taxonomy" id="1379870"/>
    <lineage>
        <taxon>Bacteria</taxon>
        <taxon>Pseudomonadati</taxon>
        <taxon>Bacteroidota</taxon>
        <taxon>Cytophagia</taxon>
        <taxon>Cytophagales</taxon>
        <taxon>Cytophagaceae</taxon>
        <taxon>Spirosoma</taxon>
    </lineage>
</organism>
<dbReference type="HOGENOM" id="CLU_1445669_0_0_10"/>